<dbReference type="InterPro" id="IPR011642">
    <property type="entry name" value="Gate_dom"/>
</dbReference>
<evidence type="ECO:0000256" key="3">
    <source>
        <dbReference type="ARBA" id="ARBA00022475"/>
    </source>
</evidence>
<dbReference type="InterPro" id="IPR030389">
    <property type="entry name" value="G_FEOB_dom"/>
</dbReference>
<evidence type="ECO:0000256" key="9">
    <source>
        <dbReference type="ARBA" id="ARBA00023065"/>
    </source>
</evidence>
<dbReference type="NCBIfam" id="TIGR00231">
    <property type="entry name" value="small_GTP"/>
    <property type="match status" value="1"/>
</dbReference>
<dbReference type="PANTHER" id="PTHR43185:SF1">
    <property type="entry name" value="FE(2+) TRANSPORTER FEOB"/>
    <property type="match status" value="1"/>
</dbReference>
<dbReference type="Pfam" id="PF02421">
    <property type="entry name" value="FeoB_N"/>
    <property type="match status" value="1"/>
</dbReference>
<comment type="similarity">
    <text evidence="15">Belongs to the TRAFAC class TrmE-Era-EngA-EngB-Septin-like GTPase superfamily. FeoB GTPase (TC 9.A.8) family.</text>
</comment>
<keyword evidence="3" id="KW-1003">Cell membrane</keyword>
<dbReference type="Pfam" id="PF07664">
    <property type="entry name" value="FeoB_C"/>
    <property type="match status" value="1"/>
</dbReference>
<feature type="domain" description="FeoB-type G" evidence="16">
    <location>
        <begin position="30"/>
        <end position="197"/>
    </location>
</feature>
<dbReference type="InterPro" id="IPR005225">
    <property type="entry name" value="Small_GTP-bd"/>
</dbReference>
<evidence type="ECO:0000256" key="12">
    <source>
        <dbReference type="NCBIfam" id="TIGR00437"/>
    </source>
</evidence>
<evidence type="ECO:0000256" key="1">
    <source>
        <dbReference type="ARBA" id="ARBA00004651"/>
    </source>
</evidence>
<dbReference type="PANTHER" id="PTHR43185">
    <property type="entry name" value="FERROUS IRON TRANSPORT PROTEIN B"/>
    <property type="match status" value="1"/>
</dbReference>
<keyword evidence="4 15" id="KW-0410">Iron transport</keyword>
<dbReference type="GO" id="GO:0015093">
    <property type="term" value="F:ferrous iron transmembrane transporter activity"/>
    <property type="evidence" value="ECO:0007669"/>
    <property type="project" value="UniProtKB-UniRule"/>
</dbReference>
<keyword evidence="14" id="KW-0479">Metal-binding</keyword>
<dbReference type="Pfam" id="PF07670">
    <property type="entry name" value="Gate"/>
    <property type="match status" value="2"/>
</dbReference>
<feature type="transmembrane region" description="Helical" evidence="15">
    <location>
        <begin position="422"/>
        <end position="445"/>
    </location>
</feature>
<keyword evidence="6 13" id="KW-0547">Nucleotide-binding</keyword>
<dbReference type="InterPro" id="IPR050860">
    <property type="entry name" value="FeoB_GTPase"/>
</dbReference>
<organism evidence="17 18">
    <name type="scientific">Poriferisphaera corsica</name>
    <dbReference type="NCBI Taxonomy" id="2528020"/>
    <lineage>
        <taxon>Bacteria</taxon>
        <taxon>Pseudomonadati</taxon>
        <taxon>Planctomycetota</taxon>
        <taxon>Phycisphaerae</taxon>
        <taxon>Phycisphaerales</taxon>
        <taxon>Phycisphaeraceae</taxon>
        <taxon>Poriferisphaera</taxon>
    </lineage>
</organism>
<comment type="subcellular location">
    <subcellularLocation>
        <location evidence="15">Cell inner membrane</location>
        <topology evidence="15">Multi-pass membrane protein</topology>
    </subcellularLocation>
    <subcellularLocation>
        <location evidence="1">Cell membrane</location>
        <topology evidence="1">Multi-pass membrane protein</topology>
    </subcellularLocation>
</comment>
<feature type="transmembrane region" description="Helical" evidence="15">
    <location>
        <begin position="256"/>
        <end position="278"/>
    </location>
</feature>
<feature type="binding site" evidence="14">
    <location>
        <position position="52"/>
    </location>
    <ligand>
        <name>Mg(2+)</name>
        <dbReference type="ChEBI" id="CHEBI:18420"/>
        <label>2</label>
    </ligand>
</feature>
<dbReference type="InterPro" id="IPR011640">
    <property type="entry name" value="Fe2_transport_prot_B_C"/>
</dbReference>
<dbReference type="OrthoDB" id="9809127at2"/>
<dbReference type="EMBL" id="CP036425">
    <property type="protein sequence ID" value="QDU34135.1"/>
    <property type="molecule type" value="Genomic_DNA"/>
</dbReference>
<evidence type="ECO:0000256" key="14">
    <source>
        <dbReference type="PIRSR" id="PIRSR603373-2"/>
    </source>
</evidence>
<evidence type="ECO:0000313" key="18">
    <source>
        <dbReference type="Proteomes" id="UP000317369"/>
    </source>
</evidence>
<evidence type="ECO:0000313" key="17">
    <source>
        <dbReference type="EMBL" id="QDU34135.1"/>
    </source>
</evidence>
<keyword evidence="18" id="KW-1185">Reference proteome</keyword>
<evidence type="ECO:0000256" key="13">
    <source>
        <dbReference type="PIRSR" id="PIRSR603373-1"/>
    </source>
</evidence>
<evidence type="ECO:0000256" key="8">
    <source>
        <dbReference type="ARBA" id="ARBA00023004"/>
    </source>
</evidence>
<sequence>MPTELPKEKPVNKVSLPVVDEQADQRKPQLPVVALIGNPNAGKTTLFNRFSGLRAKTANFAGTTVDHRASRIKLPKGDIELLDLPGLYGLDSATPDEKVAQDVLLGRLPGMEKPDAVLLVLDATNLERNLYLAARVIELGLPTVVALNMWDIAQKQNNKINLDSLAKDLAVPVIPISARTGEGVEQLTQQLDISIEHYKPAVVPESLTACSSCGECPYAARFDWAEQVSDRAGASSEHHTHGPMTEAIDRILTHPVIGIGAFFAVMATVFIMIFWLAAYPMDWIEGGFGYAGELVGSVLDDGDFKSLIVDGIIGGVGGVLVFLPQILILFFFLTLLEDTGYMSRAAFVMDRLMRRVGLPGRAFVPMLSAHACAIPAIMATKIIEDRRDRLVTILVLPLMTCSARLPVYVMLIALLFAGNALYAGLAFTAAYSLGIIAALVMAFLFKKTILPGESKPLVIELPSYRRPSIKNALLLTLDRSKMFVKKAGTVILVLSILLWAASTYPKMPEGAESAQAKQRIAQLDQQILQTTNEANVADFTQQIEQIQAKEALAYSVAGRAGKVFEPVFRPLGFDWQINVGVLSSFAAREVIVSTLAIVYGVGEDVAEDGNSFAKVLDRQTREDGSKVFTTATSFSLLVFYVLAMQCLPTQAVTRREAGGWKWAIFQLGYMSALAYGLALITYQTVSFFT</sequence>
<accession>A0A517YV84</accession>
<feature type="binding site" evidence="13">
    <location>
        <begin position="148"/>
        <end position="151"/>
    </location>
    <ligand>
        <name>GTP</name>
        <dbReference type="ChEBI" id="CHEBI:37565"/>
        <label>1</label>
    </ligand>
</feature>
<feature type="binding site" evidence="13">
    <location>
        <begin position="62"/>
        <end position="66"/>
    </location>
    <ligand>
        <name>GTP</name>
        <dbReference type="ChEBI" id="CHEBI:37565"/>
        <label>1</label>
    </ligand>
</feature>
<keyword evidence="14" id="KW-0460">Magnesium</keyword>
<dbReference type="GO" id="GO:0005886">
    <property type="term" value="C:plasma membrane"/>
    <property type="evidence" value="ECO:0007669"/>
    <property type="project" value="UniProtKB-SubCell"/>
</dbReference>
<dbReference type="GO" id="GO:0005525">
    <property type="term" value="F:GTP binding"/>
    <property type="evidence" value="ECO:0007669"/>
    <property type="project" value="UniProtKB-KW"/>
</dbReference>
<keyword evidence="10 13" id="KW-0342">GTP-binding</keyword>
<dbReference type="Gene3D" id="3.40.50.300">
    <property type="entry name" value="P-loop containing nucleotide triphosphate hydrolases"/>
    <property type="match status" value="1"/>
</dbReference>
<evidence type="ECO:0000256" key="15">
    <source>
        <dbReference type="RuleBase" id="RU362098"/>
    </source>
</evidence>
<name>A0A517YV84_9BACT</name>
<dbReference type="InterPro" id="IPR006073">
    <property type="entry name" value="GTP-bd"/>
</dbReference>
<dbReference type="RefSeq" id="WP_145077733.1">
    <property type="nucleotide sequence ID" value="NZ_CP036425.1"/>
</dbReference>
<feature type="binding site" evidence="13">
    <location>
        <begin position="37"/>
        <end position="44"/>
    </location>
    <ligand>
        <name>GTP</name>
        <dbReference type="ChEBI" id="CHEBI:37565"/>
        <label>1</label>
    </ligand>
</feature>
<dbReference type="KEGG" id="pcor:KS4_21970"/>
<feature type="transmembrane region" description="Helical" evidence="15">
    <location>
        <begin position="312"/>
        <end position="336"/>
    </location>
</feature>
<keyword evidence="8 15" id="KW-0408">Iron</keyword>
<dbReference type="InterPro" id="IPR003373">
    <property type="entry name" value="Fe2_transport_prot-B"/>
</dbReference>
<comment type="function">
    <text evidence="15">Probable transporter of a GTP-driven Fe(2+) uptake system.</text>
</comment>
<evidence type="ECO:0000256" key="2">
    <source>
        <dbReference type="ARBA" id="ARBA00022448"/>
    </source>
</evidence>
<evidence type="ECO:0000256" key="4">
    <source>
        <dbReference type="ARBA" id="ARBA00022496"/>
    </source>
</evidence>
<evidence type="ECO:0000259" key="16">
    <source>
        <dbReference type="PROSITE" id="PS51711"/>
    </source>
</evidence>
<feature type="binding site" evidence="14">
    <location>
        <position position="48"/>
    </location>
    <ligand>
        <name>Mg(2+)</name>
        <dbReference type="ChEBI" id="CHEBI:18420"/>
        <label>2</label>
    </ligand>
</feature>
<dbReference type="GO" id="GO:0046872">
    <property type="term" value="F:metal ion binding"/>
    <property type="evidence" value="ECO:0007669"/>
    <property type="project" value="UniProtKB-KW"/>
</dbReference>
<keyword evidence="7 15" id="KW-1133">Transmembrane helix</keyword>
<dbReference type="SUPFAM" id="SSF52540">
    <property type="entry name" value="P-loop containing nucleoside triphosphate hydrolases"/>
    <property type="match status" value="1"/>
</dbReference>
<protein>
    <recommendedName>
        <fullName evidence="12 15">Ferrous iron transport protein B</fullName>
    </recommendedName>
</protein>
<feature type="transmembrane region" description="Helical" evidence="15">
    <location>
        <begin position="356"/>
        <end position="378"/>
    </location>
</feature>
<dbReference type="PRINTS" id="PR00326">
    <property type="entry name" value="GTP1OBG"/>
</dbReference>
<evidence type="ECO:0000256" key="5">
    <source>
        <dbReference type="ARBA" id="ARBA00022692"/>
    </source>
</evidence>
<gene>
    <name evidence="17" type="primary">feoB_3</name>
    <name evidence="17" type="ORF">KS4_21970</name>
</gene>
<feature type="binding site" evidence="14">
    <location>
        <position position="51"/>
    </location>
    <ligand>
        <name>Mg(2+)</name>
        <dbReference type="ChEBI" id="CHEBI:18420"/>
        <label>2</label>
    </ligand>
</feature>
<keyword evidence="5 15" id="KW-0812">Transmembrane</keyword>
<dbReference type="Proteomes" id="UP000317369">
    <property type="component" value="Chromosome"/>
</dbReference>
<dbReference type="PROSITE" id="PS51711">
    <property type="entry name" value="G_FEOB"/>
    <property type="match status" value="1"/>
</dbReference>
<proteinExistence type="inferred from homology"/>
<reference evidence="17 18" key="1">
    <citation type="submission" date="2019-02" db="EMBL/GenBank/DDBJ databases">
        <title>Deep-cultivation of Planctomycetes and their phenomic and genomic characterization uncovers novel biology.</title>
        <authorList>
            <person name="Wiegand S."/>
            <person name="Jogler M."/>
            <person name="Boedeker C."/>
            <person name="Pinto D."/>
            <person name="Vollmers J."/>
            <person name="Rivas-Marin E."/>
            <person name="Kohn T."/>
            <person name="Peeters S.H."/>
            <person name="Heuer A."/>
            <person name="Rast P."/>
            <person name="Oberbeckmann S."/>
            <person name="Bunk B."/>
            <person name="Jeske O."/>
            <person name="Meyerdierks A."/>
            <person name="Storesund J.E."/>
            <person name="Kallscheuer N."/>
            <person name="Luecker S."/>
            <person name="Lage O.M."/>
            <person name="Pohl T."/>
            <person name="Merkel B.J."/>
            <person name="Hornburger P."/>
            <person name="Mueller R.-W."/>
            <person name="Bruemmer F."/>
            <person name="Labrenz M."/>
            <person name="Spormann A.M."/>
            <person name="Op den Camp H."/>
            <person name="Overmann J."/>
            <person name="Amann R."/>
            <person name="Jetten M.S.M."/>
            <person name="Mascher T."/>
            <person name="Medema M.H."/>
            <person name="Devos D.P."/>
            <person name="Kaster A.-K."/>
            <person name="Ovreas L."/>
            <person name="Rohde M."/>
            <person name="Galperin M.Y."/>
            <person name="Jogler C."/>
        </authorList>
    </citation>
    <scope>NUCLEOTIDE SEQUENCE [LARGE SCALE GENOMIC DNA]</scope>
    <source>
        <strain evidence="17 18">KS4</strain>
    </source>
</reference>
<feature type="transmembrane region" description="Helical" evidence="15">
    <location>
        <begin position="483"/>
        <end position="501"/>
    </location>
</feature>
<evidence type="ECO:0000256" key="6">
    <source>
        <dbReference type="ARBA" id="ARBA00022741"/>
    </source>
</evidence>
<dbReference type="CDD" id="cd01879">
    <property type="entry name" value="FeoB"/>
    <property type="match status" value="1"/>
</dbReference>
<dbReference type="NCBIfam" id="TIGR00437">
    <property type="entry name" value="feoB"/>
    <property type="match status" value="1"/>
</dbReference>
<keyword evidence="2 15" id="KW-0813">Transport</keyword>
<dbReference type="InterPro" id="IPR027417">
    <property type="entry name" value="P-loop_NTPase"/>
</dbReference>
<evidence type="ECO:0000256" key="7">
    <source>
        <dbReference type="ARBA" id="ARBA00022989"/>
    </source>
</evidence>
<keyword evidence="11 15" id="KW-0472">Membrane</keyword>
<feature type="binding site" evidence="13">
    <location>
        <begin position="83"/>
        <end position="86"/>
    </location>
    <ligand>
        <name>GTP</name>
        <dbReference type="ChEBI" id="CHEBI:37565"/>
        <label>1</label>
    </ligand>
</feature>
<feature type="transmembrane region" description="Helical" evidence="15">
    <location>
        <begin position="390"/>
        <end position="416"/>
    </location>
</feature>
<keyword evidence="9" id="KW-0406">Ion transport</keyword>
<feature type="transmembrane region" description="Helical" evidence="15">
    <location>
        <begin position="659"/>
        <end position="682"/>
    </location>
</feature>
<evidence type="ECO:0000256" key="10">
    <source>
        <dbReference type="ARBA" id="ARBA00023134"/>
    </source>
</evidence>
<evidence type="ECO:0000256" key="11">
    <source>
        <dbReference type="ARBA" id="ARBA00023136"/>
    </source>
</evidence>
<dbReference type="AlphaFoldDB" id="A0A517YV84"/>
<feature type="transmembrane region" description="Helical" evidence="15">
    <location>
        <begin position="627"/>
        <end position="647"/>
    </location>
</feature>